<dbReference type="RefSeq" id="XP_031572031.1">
    <property type="nucleotide sequence ID" value="XM_031716171.1"/>
</dbReference>
<dbReference type="GO" id="GO:0016529">
    <property type="term" value="C:sarcoplasmic reticulum"/>
    <property type="evidence" value="ECO:0007669"/>
    <property type="project" value="TreeGrafter"/>
</dbReference>
<dbReference type="GO" id="GO:0030136">
    <property type="term" value="C:clathrin-coated vesicle"/>
    <property type="evidence" value="ECO:0007669"/>
    <property type="project" value="TreeGrafter"/>
</dbReference>
<organism evidence="2 3">
    <name type="scientific">Actinia tenebrosa</name>
    <name type="common">Australian red waratah sea anemone</name>
    <dbReference type="NCBI Taxonomy" id="6105"/>
    <lineage>
        <taxon>Eukaryota</taxon>
        <taxon>Metazoa</taxon>
        <taxon>Cnidaria</taxon>
        <taxon>Anthozoa</taxon>
        <taxon>Hexacorallia</taxon>
        <taxon>Actiniaria</taxon>
        <taxon>Actiniidae</taxon>
        <taxon>Actinia</taxon>
    </lineage>
</organism>
<dbReference type="PANTHER" id="PTHR14938">
    <property type="entry name" value="HCLS1-ASSOCIATED PROTEIN X-1"/>
    <property type="match status" value="1"/>
</dbReference>
<evidence type="ECO:0000313" key="2">
    <source>
        <dbReference type="Proteomes" id="UP000515163"/>
    </source>
</evidence>
<proteinExistence type="predicted"/>
<dbReference type="GeneID" id="116306126"/>
<feature type="region of interest" description="Disordered" evidence="1">
    <location>
        <begin position="99"/>
        <end position="129"/>
    </location>
</feature>
<dbReference type="InParanoid" id="A0A6P8IXC5"/>
<reference evidence="3" key="1">
    <citation type="submission" date="2025-08" db="UniProtKB">
        <authorList>
            <consortium name="RefSeq"/>
        </authorList>
    </citation>
    <scope>IDENTIFICATION</scope>
    <source>
        <tissue evidence="3">Tentacle</tissue>
    </source>
</reference>
<dbReference type="InterPro" id="IPR017248">
    <property type="entry name" value="HAX-1"/>
</dbReference>
<feature type="compositionally biased region" description="Polar residues" evidence="1">
    <location>
        <begin position="197"/>
        <end position="206"/>
    </location>
</feature>
<dbReference type="KEGG" id="aten:116306126"/>
<evidence type="ECO:0000313" key="3">
    <source>
        <dbReference type="RefSeq" id="XP_031572031.1"/>
    </source>
</evidence>
<evidence type="ECO:0000256" key="1">
    <source>
        <dbReference type="SAM" id="MobiDB-lite"/>
    </source>
</evidence>
<protein>
    <submittedName>
        <fullName evidence="3">Uncharacterized protein LOC116306126</fullName>
    </submittedName>
</protein>
<feature type="region of interest" description="Disordered" evidence="1">
    <location>
        <begin position="193"/>
        <end position="312"/>
    </location>
</feature>
<dbReference type="GO" id="GO:0005739">
    <property type="term" value="C:mitochondrion"/>
    <property type="evidence" value="ECO:0007669"/>
    <property type="project" value="TreeGrafter"/>
</dbReference>
<sequence>MGWLRDYFKSFFDIPQKPLNPNELPREIQEDFYRQFGHNFESRQWPEPHIYEQFDDFDEQRHNDIVVIEGGDMFREMESMFENFFKGFPLNFNPQDRSIFDPRLGIESPSDDPSQQDQEEPGSLKDKMLKHPDTENYQEFSYNDEGHDAPGIGPHSWFGELWTSPFRHMTHPDEKLDKDLDSELESGIQSLDEILSQKGNDPSESLKSMRPWSSSSSSSFLQVTTIDSQGRTESRTTRRDSSGREEVTVTRKIGDQEHTVKHWKNEDGLESSEEKTVNIDQDDVSEFNQKWSQSNEDPLSIKDNDTTQQDPLGLDSFYKNILDQFFPRRR</sequence>
<keyword evidence="2" id="KW-1185">Reference proteome</keyword>
<dbReference type="OrthoDB" id="5562606at2759"/>
<dbReference type="AlphaFoldDB" id="A0A6P8IXC5"/>
<feature type="compositionally biased region" description="Basic and acidic residues" evidence="1">
    <location>
        <begin position="230"/>
        <end position="277"/>
    </location>
</feature>
<dbReference type="GO" id="GO:0030833">
    <property type="term" value="P:regulation of actin filament polymerization"/>
    <property type="evidence" value="ECO:0007669"/>
    <property type="project" value="TreeGrafter"/>
</dbReference>
<accession>A0A6P8IXC5</accession>
<dbReference type="PANTHER" id="PTHR14938:SF2">
    <property type="entry name" value="HCLS1-ASSOCIATED PROTEIN X-1"/>
    <property type="match status" value="1"/>
</dbReference>
<feature type="compositionally biased region" description="Polar residues" evidence="1">
    <location>
        <begin position="286"/>
        <end position="297"/>
    </location>
</feature>
<dbReference type="GO" id="GO:0015629">
    <property type="term" value="C:actin cytoskeleton"/>
    <property type="evidence" value="ECO:0007669"/>
    <property type="project" value="TreeGrafter"/>
</dbReference>
<feature type="compositionally biased region" description="Polar residues" evidence="1">
    <location>
        <begin position="220"/>
        <end position="229"/>
    </location>
</feature>
<name>A0A6P8IXC5_ACTTE</name>
<dbReference type="Proteomes" id="UP000515163">
    <property type="component" value="Unplaced"/>
</dbReference>
<dbReference type="GO" id="GO:0016324">
    <property type="term" value="C:apical plasma membrane"/>
    <property type="evidence" value="ECO:0007669"/>
    <property type="project" value="TreeGrafter"/>
</dbReference>
<dbReference type="GO" id="GO:0043066">
    <property type="term" value="P:negative regulation of apoptotic process"/>
    <property type="evidence" value="ECO:0007669"/>
    <property type="project" value="InterPro"/>
</dbReference>
<gene>
    <name evidence="3" type="primary">LOC116306126</name>
</gene>
<dbReference type="FunCoup" id="A0A6P8IXC5">
    <property type="interactions" value="329"/>
</dbReference>